<dbReference type="PANTHER" id="PTHR12650">
    <property type="entry name" value="40S RIBOSOMAL PROTEIN S30/UBIQUITIN-LIKE PROTEIN FUBI"/>
    <property type="match status" value="1"/>
</dbReference>
<keyword evidence="2 3" id="KW-0687">Ribonucleoprotein</keyword>
<name>A0A8C4KZT5_EQUAS</name>
<dbReference type="Pfam" id="PF04758">
    <property type="entry name" value="Ribosomal_S30"/>
    <property type="match status" value="1"/>
</dbReference>
<dbReference type="GO" id="GO:0003735">
    <property type="term" value="F:structural constituent of ribosome"/>
    <property type="evidence" value="ECO:0007669"/>
    <property type="project" value="UniProtKB-UniRule"/>
</dbReference>
<dbReference type="PANTHER" id="PTHR12650:SF15">
    <property type="entry name" value="RIBOSOMAL PROTEIN S30, ISOFORM A"/>
    <property type="match status" value="1"/>
</dbReference>
<dbReference type="GO" id="GO:0006412">
    <property type="term" value="P:translation"/>
    <property type="evidence" value="ECO:0007669"/>
    <property type="project" value="InterPro"/>
</dbReference>
<organism evidence="4 5">
    <name type="scientific">Equus asinus</name>
    <name type="common">Donkey</name>
    <name type="synonym">Equus africanus asinus</name>
    <dbReference type="NCBI Taxonomy" id="9793"/>
    <lineage>
        <taxon>Eukaryota</taxon>
        <taxon>Metazoa</taxon>
        <taxon>Chordata</taxon>
        <taxon>Craniata</taxon>
        <taxon>Vertebrata</taxon>
        <taxon>Euteleostomi</taxon>
        <taxon>Mammalia</taxon>
        <taxon>Eutheria</taxon>
        <taxon>Laurasiatheria</taxon>
        <taxon>Perissodactyla</taxon>
        <taxon>Equidae</taxon>
        <taxon>Equus</taxon>
    </lineage>
</organism>
<comment type="similarity">
    <text evidence="3">Belongs to the eukaryotic ribosomal protein eS30 family.</text>
</comment>
<accession>A0A8C4KZT5</accession>
<evidence type="ECO:0000256" key="2">
    <source>
        <dbReference type="ARBA" id="ARBA00023274"/>
    </source>
</evidence>
<reference evidence="4 5" key="1">
    <citation type="journal article" date="2020" name="Nat. Commun.">
        <title>Donkey genomes provide new insights into domestication and selection for coat color.</title>
        <authorList>
            <person name="Wang"/>
            <person name="C."/>
            <person name="Li"/>
            <person name="H."/>
            <person name="Guo"/>
            <person name="Y."/>
            <person name="Huang"/>
            <person name="J."/>
            <person name="Sun"/>
            <person name="Y."/>
            <person name="Min"/>
            <person name="J."/>
            <person name="Wang"/>
            <person name="J."/>
            <person name="Fang"/>
            <person name="X."/>
            <person name="Zhao"/>
            <person name="Z."/>
            <person name="Wang"/>
            <person name="S."/>
            <person name="Zhang"/>
            <person name="Y."/>
            <person name="Liu"/>
            <person name="Q."/>
            <person name="Jiang"/>
            <person name="Q."/>
            <person name="Wang"/>
            <person name="X."/>
            <person name="Guo"/>
            <person name="Y."/>
            <person name="Yang"/>
            <person name="C."/>
            <person name="Wang"/>
            <person name="Y."/>
            <person name="Tian"/>
            <person name="F."/>
            <person name="Zhuang"/>
            <person name="G."/>
            <person name="Fan"/>
            <person name="Y."/>
            <person name="Gao"/>
            <person name="Q."/>
            <person name="Li"/>
            <person name="Y."/>
            <person name="Ju"/>
            <person name="Z."/>
            <person name="Li"/>
            <person name="J."/>
            <person name="Li"/>
            <person name="R."/>
            <person name="Hou"/>
            <person name="M."/>
            <person name="Yang"/>
            <person name="G."/>
            <person name="Liu"/>
            <person name="G."/>
            <person name="Liu"/>
            <person name="W."/>
            <person name="Guo"/>
            <person name="J."/>
            <person name="Pan"/>
            <person name="S."/>
            <person name="Fan"/>
            <person name="G."/>
            <person name="Zhang"/>
            <person name="W."/>
            <person name="Zhang"/>
            <person name="R."/>
            <person name="Yu"/>
            <person name="J."/>
            <person name="Zhang"/>
            <person name="X."/>
            <person name="Yin"/>
            <person name="Q."/>
            <person name="Ji"/>
            <person name="C."/>
            <person name="Jin"/>
            <person name="Y."/>
            <person name="Yue"/>
            <person name="G."/>
            <person name="Liu"/>
            <person name="M."/>
            <person name="Xu"/>
            <person name="J."/>
            <person name="Liu"/>
            <person name="S."/>
            <person name="Jordana"/>
            <person name="J."/>
            <person name="Noce"/>
            <person name="A."/>
            <person name="Amills"/>
            <person name="M."/>
            <person name="Wu"/>
            <person name="D.D."/>
            <person name="Li"/>
            <person name="S."/>
            <person name="Zhou"/>
            <person name="X. and Zhong"/>
            <person name="J."/>
        </authorList>
    </citation>
    <scope>NUCLEOTIDE SEQUENCE [LARGE SCALE GENOMIC DNA]</scope>
</reference>
<sequence>MLGGEVTGSLACAGQVRGQTPDVAKQETKKKTGRATRRMWYNQRFVSVVPAFGKKTGPNANS</sequence>
<dbReference type="Ensembl" id="ENSEAST00005004079.2">
    <property type="protein sequence ID" value="ENSEASP00005003717.2"/>
    <property type="gene ID" value="ENSEASG00005002823.2"/>
</dbReference>
<reference evidence="4" key="2">
    <citation type="submission" date="2025-08" db="UniProtKB">
        <authorList>
            <consortium name="Ensembl"/>
        </authorList>
    </citation>
    <scope>IDENTIFICATION</scope>
</reference>
<dbReference type="AlphaFoldDB" id="A0A8C4KZT5"/>
<protein>
    <recommendedName>
        <fullName evidence="3">40S ribosomal protein S30</fullName>
    </recommendedName>
</protein>
<dbReference type="Proteomes" id="UP000694387">
    <property type="component" value="Chromosome 20"/>
</dbReference>
<dbReference type="GO" id="GO:0022627">
    <property type="term" value="C:cytosolic small ribosomal subunit"/>
    <property type="evidence" value="ECO:0007669"/>
    <property type="project" value="TreeGrafter"/>
</dbReference>
<dbReference type="InterPro" id="IPR006846">
    <property type="entry name" value="Ribosomal_eS30"/>
</dbReference>
<evidence type="ECO:0000313" key="4">
    <source>
        <dbReference type="Ensembl" id="ENSEASP00005003717.2"/>
    </source>
</evidence>
<evidence type="ECO:0000313" key="5">
    <source>
        <dbReference type="Proteomes" id="UP000694387"/>
    </source>
</evidence>
<keyword evidence="5" id="KW-1185">Reference proteome</keyword>
<dbReference type="GeneTree" id="ENSGT00390000007479"/>
<evidence type="ECO:0000256" key="1">
    <source>
        <dbReference type="ARBA" id="ARBA00022980"/>
    </source>
</evidence>
<reference evidence="4" key="3">
    <citation type="submission" date="2025-09" db="UniProtKB">
        <authorList>
            <consortium name="Ensembl"/>
        </authorList>
    </citation>
    <scope>IDENTIFICATION</scope>
</reference>
<evidence type="ECO:0000256" key="3">
    <source>
        <dbReference type="RuleBase" id="RU364011"/>
    </source>
</evidence>
<keyword evidence="1 3" id="KW-0689">Ribosomal protein</keyword>
<proteinExistence type="inferred from homology"/>